<keyword evidence="5" id="KW-1185">Reference proteome</keyword>
<dbReference type="InterPro" id="IPR023772">
    <property type="entry name" value="DNA-bd_HTH_TetR-type_CS"/>
</dbReference>
<evidence type="ECO:0000259" key="3">
    <source>
        <dbReference type="PROSITE" id="PS50977"/>
    </source>
</evidence>
<proteinExistence type="predicted"/>
<dbReference type="Gene3D" id="1.10.357.10">
    <property type="entry name" value="Tetracycline Repressor, domain 2"/>
    <property type="match status" value="1"/>
</dbReference>
<gene>
    <name evidence="4" type="ORF">OCV61_02815</name>
</gene>
<dbReference type="PANTHER" id="PTHR43479">
    <property type="entry name" value="ACREF/ENVCD OPERON REPRESSOR-RELATED"/>
    <property type="match status" value="1"/>
</dbReference>
<dbReference type="PANTHER" id="PTHR43479:SF11">
    <property type="entry name" value="ACREF_ENVCD OPERON REPRESSOR-RELATED"/>
    <property type="match status" value="1"/>
</dbReference>
<dbReference type="SUPFAM" id="SSF46689">
    <property type="entry name" value="Homeodomain-like"/>
    <property type="match status" value="1"/>
</dbReference>
<accession>A0ABT2TQ48</accession>
<dbReference type="RefSeq" id="WP_158420574.1">
    <property type="nucleotide sequence ID" value="NZ_JAOQJL010000004.1"/>
</dbReference>
<name>A0ABT2TQ48_9FIRM</name>
<evidence type="ECO:0000313" key="4">
    <source>
        <dbReference type="EMBL" id="MCU6764338.1"/>
    </source>
</evidence>
<dbReference type="PRINTS" id="PR00455">
    <property type="entry name" value="HTHTETR"/>
</dbReference>
<evidence type="ECO:0000256" key="1">
    <source>
        <dbReference type="ARBA" id="ARBA00023125"/>
    </source>
</evidence>
<comment type="caution">
    <text evidence="4">The sequence shown here is derived from an EMBL/GenBank/DDBJ whole genome shotgun (WGS) entry which is preliminary data.</text>
</comment>
<sequence>MGKLESNKKKKKNALYTTAFDLFTTKGIAKTTISDIVESAGVAKGTFYLYFKDKYDIRNKLISHKTGELFYDAHEALLQAHLTDFNDQIHFIVDYILTQLEKDHNLLVFISKNLAWGIFKGAFEEKITTETDEDYHFYQSFLDLLALSGRTFRSPELVLFTIIELVGSTCYSCILYSQPVTLEEYKPYLHDSIDALLNTFSEKGDVCP</sequence>
<keyword evidence="1 2" id="KW-0238">DNA-binding</keyword>
<feature type="domain" description="HTH tetR-type" evidence="3">
    <location>
        <begin position="9"/>
        <end position="69"/>
    </location>
</feature>
<reference evidence="4 5" key="1">
    <citation type="journal article" date="2021" name="ISME Commun">
        <title>Automated analysis of genomic sequences facilitates high-throughput and comprehensive description of bacteria.</title>
        <authorList>
            <person name="Hitch T.C.A."/>
        </authorList>
    </citation>
    <scope>NUCLEOTIDE SEQUENCE [LARGE SCALE GENOMIC DNA]</scope>
    <source>
        <strain evidence="4 5">Sanger_23</strain>
    </source>
</reference>
<dbReference type="InterPro" id="IPR050624">
    <property type="entry name" value="HTH-type_Tx_Regulator"/>
</dbReference>
<dbReference type="Pfam" id="PF00440">
    <property type="entry name" value="TetR_N"/>
    <property type="match status" value="1"/>
</dbReference>
<feature type="DNA-binding region" description="H-T-H motif" evidence="2">
    <location>
        <begin position="32"/>
        <end position="51"/>
    </location>
</feature>
<dbReference type="InterPro" id="IPR001647">
    <property type="entry name" value="HTH_TetR"/>
</dbReference>
<evidence type="ECO:0000256" key="2">
    <source>
        <dbReference type="PROSITE-ProRule" id="PRU00335"/>
    </source>
</evidence>
<organism evidence="4 5">
    <name type="scientific">Blautia ammoniilytica</name>
    <dbReference type="NCBI Taxonomy" id="2981782"/>
    <lineage>
        <taxon>Bacteria</taxon>
        <taxon>Bacillati</taxon>
        <taxon>Bacillota</taxon>
        <taxon>Clostridia</taxon>
        <taxon>Lachnospirales</taxon>
        <taxon>Lachnospiraceae</taxon>
        <taxon>Blautia</taxon>
    </lineage>
</organism>
<dbReference type="PROSITE" id="PS50977">
    <property type="entry name" value="HTH_TETR_2"/>
    <property type="match status" value="1"/>
</dbReference>
<dbReference type="Proteomes" id="UP001652409">
    <property type="component" value="Unassembled WGS sequence"/>
</dbReference>
<dbReference type="PROSITE" id="PS01081">
    <property type="entry name" value="HTH_TETR_1"/>
    <property type="match status" value="1"/>
</dbReference>
<dbReference type="EMBL" id="JAOQJL010000004">
    <property type="protein sequence ID" value="MCU6764338.1"/>
    <property type="molecule type" value="Genomic_DNA"/>
</dbReference>
<protein>
    <submittedName>
        <fullName evidence="4">TetR/AcrR family transcriptional regulator</fullName>
    </submittedName>
</protein>
<evidence type="ECO:0000313" key="5">
    <source>
        <dbReference type="Proteomes" id="UP001652409"/>
    </source>
</evidence>
<dbReference type="InterPro" id="IPR009057">
    <property type="entry name" value="Homeodomain-like_sf"/>
</dbReference>